<protein>
    <submittedName>
        <fullName evidence="2">Uncharacterized protein</fullName>
    </submittedName>
</protein>
<proteinExistence type="predicted"/>
<feature type="signal peptide" evidence="1">
    <location>
        <begin position="1"/>
        <end position="21"/>
    </location>
</feature>
<accession>A0A840AMK7</accession>
<evidence type="ECO:0000256" key="1">
    <source>
        <dbReference type="SAM" id="SignalP"/>
    </source>
</evidence>
<comment type="caution">
    <text evidence="2">The sequence shown here is derived from an EMBL/GenBank/DDBJ whole genome shotgun (WGS) entry which is preliminary data.</text>
</comment>
<sequence length="92" mass="9311">MRNLIIAGAIAALCATGPALASGRTGGTVASVNPDVGMVVLVDGRSFLFSDHEVVRELVPGETIGVGYFGNAQGVRTFEPCDCMGGAASDQP</sequence>
<evidence type="ECO:0000313" key="2">
    <source>
        <dbReference type="EMBL" id="MBB3930514.1"/>
    </source>
</evidence>
<keyword evidence="3" id="KW-1185">Reference proteome</keyword>
<evidence type="ECO:0000313" key="3">
    <source>
        <dbReference type="Proteomes" id="UP000553963"/>
    </source>
</evidence>
<name>A0A840AMK7_9HYPH</name>
<reference evidence="2 3" key="1">
    <citation type="submission" date="2020-08" db="EMBL/GenBank/DDBJ databases">
        <title>Genomic Encyclopedia of Type Strains, Phase IV (KMG-IV): sequencing the most valuable type-strain genomes for metagenomic binning, comparative biology and taxonomic classification.</title>
        <authorList>
            <person name="Goeker M."/>
        </authorList>
    </citation>
    <scope>NUCLEOTIDE SEQUENCE [LARGE SCALE GENOMIC DNA]</scope>
    <source>
        <strain evidence="2 3">DSM 25966</strain>
    </source>
</reference>
<dbReference type="RefSeq" id="WP_183398165.1">
    <property type="nucleotide sequence ID" value="NZ_JACIDS010000002.1"/>
</dbReference>
<dbReference type="EMBL" id="JACIDS010000002">
    <property type="protein sequence ID" value="MBB3930514.1"/>
    <property type="molecule type" value="Genomic_DNA"/>
</dbReference>
<keyword evidence="1" id="KW-0732">Signal</keyword>
<feature type="chain" id="PRO_5032471844" evidence="1">
    <location>
        <begin position="22"/>
        <end position="92"/>
    </location>
</feature>
<dbReference type="AlphaFoldDB" id="A0A840AMK7"/>
<organism evidence="2 3">
    <name type="scientific">Kaistia hirudinis</name>
    <dbReference type="NCBI Taxonomy" id="1293440"/>
    <lineage>
        <taxon>Bacteria</taxon>
        <taxon>Pseudomonadati</taxon>
        <taxon>Pseudomonadota</taxon>
        <taxon>Alphaproteobacteria</taxon>
        <taxon>Hyphomicrobiales</taxon>
        <taxon>Kaistiaceae</taxon>
        <taxon>Kaistia</taxon>
    </lineage>
</organism>
<gene>
    <name evidence="2" type="ORF">GGR25_001553</name>
</gene>
<dbReference type="Proteomes" id="UP000553963">
    <property type="component" value="Unassembled WGS sequence"/>
</dbReference>